<protein>
    <submittedName>
        <fullName evidence="4">Uncharacterized protein</fullName>
    </submittedName>
</protein>
<dbReference type="Gene3D" id="1.25.40.1040">
    <property type="match status" value="1"/>
</dbReference>
<dbReference type="EMBL" id="JABEZX010000002">
    <property type="protein sequence ID" value="MBA0549937.1"/>
    <property type="molecule type" value="Genomic_DNA"/>
</dbReference>
<keyword evidence="1" id="KW-0677">Repeat</keyword>
<evidence type="ECO:0000256" key="1">
    <source>
        <dbReference type="ARBA" id="ARBA00022737"/>
    </source>
</evidence>
<comment type="caution">
    <text evidence="4">The sequence shown here is derived from an EMBL/GenBank/DDBJ whole genome shotgun (WGS) entry which is preliminary data.</text>
</comment>
<organism evidence="4 5">
    <name type="scientific">Gossypium lobatum</name>
    <dbReference type="NCBI Taxonomy" id="34289"/>
    <lineage>
        <taxon>Eukaryota</taxon>
        <taxon>Viridiplantae</taxon>
        <taxon>Streptophyta</taxon>
        <taxon>Embryophyta</taxon>
        <taxon>Tracheophyta</taxon>
        <taxon>Spermatophyta</taxon>
        <taxon>Magnoliopsida</taxon>
        <taxon>eudicotyledons</taxon>
        <taxon>Gunneridae</taxon>
        <taxon>Pentapetalae</taxon>
        <taxon>rosids</taxon>
        <taxon>malvids</taxon>
        <taxon>Malvales</taxon>
        <taxon>Malvaceae</taxon>
        <taxon>Malvoideae</taxon>
        <taxon>Gossypium</taxon>
    </lineage>
</organism>
<reference evidence="4 5" key="1">
    <citation type="journal article" date="2019" name="Genome Biol. Evol.">
        <title>Insights into the evolution of the New World diploid cottons (Gossypium, subgenus Houzingenia) based on genome sequencing.</title>
        <authorList>
            <person name="Grover C.E."/>
            <person name="Arick M.A. 2nd"/>
            <person name="Thrash A."/>
            <person name="Conover J.L."/>
            <person name="Sanders W.S."/>
            <person name="Peterson D.G."/>
            <person name="Frelichowski J.E."/>
            <person name="Scheffler J.A."/>
            <person name="Scheffler B.E."/>
            <person name="Wendel J.F."/>
        </authorList>
    </citation>
    <scope>NUCLEOTIDE SEQUENCE [LARGE SCALE GENOMIC DNA]</scope>
    <source>
        <strain evidence="4">157</strain>
        <tissue evidence="4">Leaf</tissue>
    </source>
</reference>
<dbReference type="Pfam" id="PF12569">
    <property type="entry name" value="NatA_aux_su"/>
    <property type="match status" value="1"/>
</dbReference>
<feature type="compositionally biased region" description="Basic and acidic residues" evidence="3">
    <location>
        <begin position="245"/>
        <end position="258"/>
    </location>
</feature>
<evidence type="ECO:0000256" key="3">
    <source>
        <dbReference type="SAM" id="MobiDB-lite"/>
    </source>
</evidence>
<dbReference type="GO" id="GO:0005737">
    <property type="term" value="C:cytoplasm"/>
    <property type="evidence" value="ECO:0007669"/>
    <property type="project" value="TreeGrafter"/>
</dbReference>
<accession>A0A7J8LBY1</accession>
<dbReference type="Gene3D" id="1.25.40.1010">
    <property type="match status" value="1"/>
</dbReference>
<proteinExistence type="predicted"/>
<evidence type="ECO:0000313" key="5">
    <source>
        <dbReference type="Proteomes" id="UP000593572"/>
    </source>
</evidence>
<dbReference type="PANTHER" id="PTHR22767">
    <property type="entry name" value="N-TERMINAL ACETYLTRANSFERASE-RELATED"/>
    <property type="match status" value="1"/>
</dbReference>
<keyword evidence="5" id="KW-1185">Reference proteome</keyword>
<name>A0A7J8LBY1_9ROSI</name>
<feature type="region of interest" description="Disordered" evidence="3">
    <location>
        <begin position="474"/>
        <end position="500"/>
    </location>
</feature>
<evidence type="ECO:0000256" key="2">
    <source>
        <dbReference type="ARBA" id="ARBA00022803"/>
    </source>
</evidence>
<evidence type="ECO:0000313" key="4">
    <source>
        <dbReference type="EMBL" id="MBA0549937.1"/>
    </source>
</evidence>
<gene>
    <name evidence="4" type="ORF">Golob_020930</name>
</gene>
<dbReference type="PANTHER" id="PTHR22767:SF2">
    <property type="entry name" value="N(ALPHA)-ACETYLTRANSFERASE 15_16, ISOFORM A"/>
    <property type="match status" value="1"/>
</dbReference>
<sequence>MALSKIDEAIQHAPTVIDSYEVAIHIHLKWMEVFLFMNKNLDGHEAGDLVAAASLADEARCMDLADRYINSESVKRMWLWQKKTAALFTKEGDQHNNLHDMQCMWYELASGESYTRQGYLGQALKKFLAVEKHYADITEDQFDFHSYCLRKMTLRAYVEMLKFQDRLHSHSYFHKAAAGAIRCYLQLYDSPLNSPAEEEDHTLKTHQKKKMKKQRKAERAKKEADEKNEESSASGTSKSGKRHVKPVDPDPYGERLLKTEDPLSEATKYLKLLLKNSPDSLETHLLSFEVNMRKQKILLAFQAVKQLLRLDAEYPDSHRCLIKFFHKVGSMPAPATDAEKLVWSVLEAERPSISQFQEKTLSEANEIFLCKHQDSLMHRVVVAEMLYILDPTKKLEAVKLIEDSSNIVELTNAALGPIMTWKLKDCIAVHQLLEKVLVDQDAALRWKVRCAEYFPYSTYFEGSRSSAVNNLFNNQEGKTPVNGDTSDPEISQSTIPIISN</sequence>
<dbReference type="AlphaFoldDB" id="A0A7J8LBY1"/>
<dbReference type="Proteomes" id="UP000593572">
    <property type="component" value="Unassembled WGS sequence"/>
</dbReference>
<feature type="region of interest" description="Disordered" evidence="3">
    <location>
        <begin position="195"/>
        <end position="258"/>
    </location>
</feature>
<keyword evidence="2" id="KW-0802">TPR repeat</keyword>
<dbReference type="FunFam" id="1.25.40.1010:FF:000002">
    <property type="entry name" value="N-terminal acetyltransferase catalytic subunit (NAT1)"/>
    <property type="match status" value="1"/>
</dbReference>
<dbReference type="InterPro" id="IPR021183">
    <property type="entry name" value="NatA_aux_su"/>
</dbReference>
<feature type="compositionally biased region" description="Basic residues" evidence="3">
    <location>
        <begin position="204"/>
        <end position="219"/>
    </location>
</feature>